<feature type="non-terminal residue" evidence="1">
    <location>
        <position position="74"/>
    </location>
</feature>
<comment type="caution">
    <text evidence="1">The sequence shown here is derived from an EMBL/GenBank/DDBJ whole genome shotgun (WGS) entry which is preliminary data.</text>
</comment>
<sequence length="74" mass="7254">MDEDSVLAYIHVVRVGAGDGEVVDPGLLARGVDGGELDVGAGAGLEPLSGPEVAGVYPFVQGGDPEGVAAGRGH</sequence>
<evidence type="ECO:0000313" key="2">
    <source>
        <dbReference type="Proteomes" id="UP000239895"/>
    </source>
</evidence>
<gene>
    <name evidence="1" type="ORF">BCL65_1222</name>
</gene>
<dbReference type="EMBL" id="PVTX01000022">
    <property type="protein sequence ID" value="PRZ02586.1"/>
    <property type="molecule type" value="Genomic_DNA"/>
</dbReference>
<reference evidence="1 2" key="1">
    <citation type="submission" date="2018-03" db="EMBL/GenBank/DDBJ databases">
        <title>Comparative analysis of microorganisms from saline springs in Andes Mountain Range, Colombia.</title>
        <authorList>
            <person name="Rubin E."/>
        </authorList>
    </citation>
    <scope>NUCLEOTIDE SEQUENCE [LARGE SCALE GENOMIC DNA]</scope>
    <source>
        <strain evidence="1 2">CG 23</strain>
    </source>
</reference>
<accession>A0ABX5E931</accession>
<keyword evidence="2" id="KW-1185">Reference proteome</keyword>
<evidence type="ECO:0000313" key="1">
    <source>
        <dbReference type="EMBL" id="PRZ02586.1"/>
    </source>
</evidence>
<dbReference type="Proteomes" id="UP000239895">
    <property type="component" value="Unassembled WGS sequence"/>
</dbReference>
<proteinExistence type="predicted"/>
<organism evidence="1 2">
    <name type="scientific">Isoptericola halotolerans</name>
    <dbReference type="NCBI Taxonomy" id="300560"/>
    <lineage>
        <taxon>Bacteria</taxon>
        <taxon>Bacillati</taxon>
        <taxon>Actinomycetota</taxon>
        <taxon>Actinomycetes</taxon>
        <taxon>Micrococcales</taxon>
        <taxon>Promicromonosporaceae</taxon>
        <taxon>Isoptericola</taxon>
    </lineage>
</organism>
<protein>
    <submittedName>
        <fullName evidence="1">Uncharacterized protein</fullName>
    </submittedName>
</protein>
<name>A0ABX5E931_9MICO</name>